<feature type="transmembrane region" description="Helical" evidence="2">
    <location>
        <begin position="97"/>
        <end position="119"/>
    </location>
</feature>
<feature type="region of interest" description="Disordered" evidence="1">
    <location>
        <begin position="1"/>
        <end position="49"/>
    </location>
</feature>
<proteinExistence type="predicted"/>
<evidence type="ECO:0000256" key="2">
    <source>
        <dbReference type="SAM" id="Phobius"/>
    </source>
</evidence>
<evidence type="ECO:0000313" key="4">
    <source>
        <dbReference type="Proteomes" id="UP001483337"/>
    </source>
</evidence>
<accession>A0ABZ2UVE2</accession>
<feature type="transmembrane region" description="Helical" evidence="2">
    <location>
        <begin position="65"/>
        <end position="85"/>
    </location>
</feature>
<keyword evidence="4" id="KW-1185">Reference proteome</keyword>
<dbReference type="Pfam" id="PF11947">
    <property type="entry name" value="DUF3464"/>
    <property type="match status" value="1"/>
</dbReference>
<dbReference type="EMBL" id="CP150886">
    <property type="protein sequence ID" value="WZB89082.1"/>
    <property type="molecule type" value="Genomic_DNA"/>
</dbReference>
<organism evidence="3 4">
    <name type="scientific">Okeanomitos corallinicola TIOX110</name>
    <dbReference type="NCBI Taxonomy" id="3133117"/>
    <lineage>
        <taxon>Bacteria</taxon>
        <taxon>Bacillati</taxon>
        <taxon>Cyanobacteriota</taxon>
        <taxon>Cyanophyceae</taxon>
        <taxon>Nostocales</taxon>
        <taxon>Aphanizomenonaceae</taxon>
        <taxon>Okeanomitos</taxon>
    </lineage>
</organism>
<gene>
    <name evidence="3" type="ORF">WJM97_05230</name>
</gene>
<evidence type="ECO:0000256" key="1">
    <source>
        <dbReference type="SAM" id="MobiDB-lite"/>
    </source>
</evidence>
<keyword evidence="2" id="KW-0812">Transmembrane</keyword>
<evidence type="ECO:0000313" key="3">
    <source>
        <dbReference type="EMBL" id="WZB89082.1"/>
    </source>
</evidence>
<reference evidence="3 4" key="1">
    <citation type="submission" date="2024-04" db="EMBL/GenBank/DDBJ databases">
        <title>Okeanomitos corallinicola gen. &amp; sp. nov. (Nostocales, Cyanobacteria), a new toxic marine heterocyst-forming cyanobacterium from a coral reef.</title>
        <authorList>
            <person name="Li H."/>
            <person name="Li R."/>
            <person name="Kang J."/>
            <person name="Hii K.S."/>
            <person name="Mohamed H.F."/>
            <person name="Xu X."/>
            <person name="Luo Z."/>
        </authorList>
    </citation>
    <scope>NUCLEOTIDE SEQUENCE [LARGE SCALE GENOMIC DNA]</scope>
    <source>
        <strain evidence="3 4">TIOX110</strain>
    </source>
</reference>
<dbReference type="PANTHER" id="PTHR34575:SF1">
    <property type="entry name" value="PROTEIN PAM68, CHLOROPLASTIC"/>
    <property type="match status" value="1"/>
</dbReference>
<dbReference type="PANTHER" id="PTHR34575">
    <property type="entry name" value="PROTEIN PAM68, CHLOROPLASTIC"/>
    <property type="match status" value="1"/>
</dbReference>
<dbReference type="InterPro" id="IPR021855">
    <property type="entry name" value="PAM68-like"/>
</dbReference>
<protein>
    <submittedName>
        <fullName evidence="3">PAM68 family protein</fullName>
    </submittedName>
</protein>
<dbReference type="RefSeq" id="WP_353931985.1">
    <property type="nucleotide sequence ID" value="NZ_CP150886.1"/>
</dbReference>
<dbReference type="Proteomes" id="UP001483337">
    <property type="component" value="Chromosome"/>
</dbReference>
<keyword evidence="2" id="KW-0472">Membrane</keyword>
<sequence>MSAEGSESSRLPFEPNKKRQKPVKAKAQPIVKAQASNQKSQQQPPFTKEEMAIPEVVSQRMIRRVAAFCGIPTALGITTLVVSYLLVSYADIQLPPIAVLLVNMGLFGIGVLGITYGVLSASWDEERPGSLLGLSEVSTNWGRMVEGWRETRKDNV</sequence>
<keyword evidence="2" id="KW-1133">Transmembrane helix</keyword>
<name>A0ABZ2UVE2_9CYAN</name>
<feature type="compositionally biased region" description="Low complexity" evidence="1">
    <location>
        <begin position="32"/>
        <end position="45"/>
    </location>
</feature>